<protein>
    <submittedName>
        <fullName evidence="2">Uncharacterized protein</fullName>
    </submittedName>
</protein>
<reference evidence="3" key="1">
    <citation type="submission" date="2013-03" db="EMBL/GenBank/DDBJ databases">
        <authorList>
            <person name="Jeffery W."/>
            <person name="Warren W."/>
            <person name="Wilson R.K."/>
        </authorList>
    </citation>
    <scope>NUCLEOTIDE SEQUENCE</scope>
    <source>
        <strain evidence="3">female</strain>
    </source>
</reference>
<reference evidence="3" key="2">
    <citation type="journal article" date="2014" name="Nat. Commun.">
        <title>The cavefish genome reveals candidate genes for eye loss.</title>
        <authorList>
            <person name="McGaugh S.E."/>
            <person name="Gross J.B."/>
            <person name="Aken B."/>
            <person name="Blin M."/>
            <person name="Borowsky R."/>
            <person name="Chalopin D."/>
            <person name="Hinaux H."/>
            <person name="Jeffery W.R."/>
            <person name="Keene A."/>
            <person name="Ma L."/>
            <person name="Minx P."/>
            <person name="Murphy D."/>
            <person name="O'Quin K.E."/>
            <person name="Retaux S."/>
            <person name="Rohner N."/>
            <person name="Searle S.M."/>
            <person name="Stahl B.A."/>
            <person name="Tabin C."/>
            <person name="Volff J.N."/>
            <person name="Yoshizawa M."/>
            <person name="Warren W.C."/>
        </authorList>
    </citation>
    <scope>NUCLEOTIDE SEQUENCE [LARGE SCALE GENOMIC DNA]</scope>
    <source>
        <strain evidence="3">female</strain>
    </source>
</reference>
<name>A0A3B1IU51_ASTMX</name>
<feature type="region of interest" description="Disordered" evidence="1">
    <location>
        <begin position="1"/>
        <end position="37"/>
    </location>
</feature>
<dbReference type="AlphaFoldDB" id="A0A3B1IU51"/>
<dbReference type="InParanoid" id="A0A3B1IU51"/>
<feature type="compositionally biased region" description="Basic and acidic residues" evidence="1">
    <location>
        <begin position="77"/>
        <end position="94"/>
    </location>
</feature>
<dbReference type="Ensembl" id="ENSAMXT00000048524.1">
    <property type="protein sequence ID" value="ENSAMXP00000032639.1"/>
    <property type="gene ID" value="ENSAMXG00000033975.1"/>
</dbReference>
<evidence type="ECO:0000256" key="1">
    <source>
        <dbReference type="SAM" id="MobiDB-lite"/>
    </source>
</evidence>
<organism evidence="2 3">
    <name type="scientific">Astyanax mexicanus</name>
    <name type="common">Blind cave fish</name>
    <name type="synonym">Astyanax fasciatus mexicanus</name>
    <dbReference type="NCBI Taxonomy" id="7994"/>
    <lineage>
        <taxon>Eukaryota</taxon>
        <taxon>Metazoa</taxon>
        <taxon>Chordata</taxon>
        <taxon>Craniata</taxon>
        <taxon>Vertebrata</taxon>
        <taxon>Euteleostomi</taxon>
        <taxon>Actinopterygii</taxon>
        <taxon>Neopterygii</taxon>
        <taxon>Teleostei</taxon>
        <taxon>Ostariophysi</taxon>
        <taxon>Characiformes</taxon>
        <taxon>Characoidei</taxon>
        <taxon>Acestrorhamphidae</taxon>
        <taxon>Acestrorhamphinae</taxon>
        <taxon>Astyanax</taxon>
    </lineage>
</organism>
<dbReference type="Proteomes" id="UP000018467">
    <property type="component" value="Unassembled WGS sequence"/>
</dbReference>
<evidence type="ECO:0000313" key="3">
    <source>
        <dbReference type="Proteomes" id="UP000018467"/>
    </source>
</evidence>
<reference evidence="2" key="3">
    <citation type="submission" date="2025-08" db="UniProtKB">
        <authorList>
            <consortium name="Ensembl"/>
        </authorList>
    </citation>
    <scope>IDENTIFICATION</scope>
</reference>
<keyword evidence="3" id="KW-1185">Reference proteome</keyword>
<reference evidence="2" key="4">
    <citation type="submission" date="2025-09" db="UniProtKB">
        <authorList>
            <consortium name="Ensembl"/>
        </authorList>
    </citation>
    <scope>IDENTIFICATION</scope>
</reference>
<evidence type="ECO:0000313" key="2">
    <source>
        <dbReference type="Ensembl" id="ENSAMXP00000032639.1"/>
    </source>
</evidence>
<sequence length="119" mass="13446">DIFKSDQETQNPNRPTYDPTAQPPLSSPGLHRSHDHHVAVHANARQEQYAGVEVGFLHQTDQLANPVTEQPPTHQRRGVERQHQSQQSVRDHQVEQVNLGRGQGLPYLPDQQVAPTAWQ</sequence>
<feature type="region of interest" description="Disordered" evidence="1">
    <location>
        <begin position="60"/>
        <end position="119"/>
    </location>
</feature>
<accession>A0A3B1IU51</accession>
<proteinExistence type="predicted"/>
<feature type="compositionally biased region" description="Polar residues" evidence="1">
    <location>
        <begin position="60"/>
        <end position="73"/>
    </location>
</feature>